<dbReference type="PATRIC" id="fig|1656095.3.peg.3406"/>
<name>A0A0J8VM44_9ENTR</name>
<dbReference type="Proteomes" id="UP000037315">
    <property type="component" value="Unassembled WGS sequence"/>
</dbReference>
<sequence>MNEWLYSLRWSLPYIPCPGERELGQVTVQAGECCPASLLAQWVPGSGYAIFIDFMTLKPARPWSDERKAATRRRNLERRINRVAPLFAEELTERELAARPDYFTGK</sequence>
<comment type="caution">
    <text evidence="2">The sequence shown here is derived from an EMBL/GenBank/DDBJ whole genome shotgun (WGS) entry which is preliminary data.</text>
</comment>
<dbReference type="AlphaFoldDB" id="A0A0J8VM44"/>
<accession>A0A0J8VM44</accession>
<dbReference type="RefSeq" id="WP_048888187.1">
    <property type="nucleotide sequence ID" value="NZ_LFEJ01000017.1"/>
</dbReference>
<dbReference type="EMBL" id="LFEJ01000017">
    <property type="protein sequence ID" value="KMV34097.1"/>
    <property type="molecule type" value="Genomic_DNA"/>
</dbReference>
<reference evidence="2 3" key="1">
    <citation type="submission" date="2015-06" db="EMBL/GenBank/DDBJ databases">
        <title>Genome sequencing of Cronobacter sp. strain DJ34 isolated from petroleum contaminated sludge of Duliajan Oil Fields, Assam, India.</title>
        <authorList>
            <person name="Pal S."/>
            <person name="Banerjee T.D."/>
            <person name="Roy A."/>
            <person name="Sar P."/>
            <person name="Kazy S.K."/>
        </authorList>
    </citation>
    <scope>NUCLEOTIDE SEQUENCE [LARGE SCALE GENOMIC DNA]</scope>
    <source>
        <strain evidence="2 3">DJ34</strain>
    </source>
</reference>
<evidence type="ECO:0000313" key="2">
    <source>
        <dbReference type="EMBL" id="KMV34097.1"/>
    </source>
</evidence>
<keyword evidence="3" id="KW-1185">Reference proteome</keyword>
<dbReference type="EMBL" id="LFEJ01000021">
    <property type="protein sequence ID" value="KMV33670.1"/>
    <property type="molecule type" value="Genomic_DNA"/>
</dbReference>
<evidence type="ECO:0000313" key="3">
    <source>
        <dbReference type="Proteomes" id="UP000037315"/>
    </source>
</evidence>
<protein>
    <submittedName>
        <fullName evidence="2">Theronine dehydrogenase</fullName>
    </submittedName>
</protein>
<proteinExistence type="predicted"/>
<organism evidence="2 3">
    <name type="scientific">Franconibacter pulveris</name>
    <dbReference type="NCBI Taxonomy" id="435910"/>
    <lineage>
        <taxon>Bacteria</taxon>
        <taxon>Pseudomonadati</taxon>
        <taxon>Pseudomonadota</taxon>
        <taxon>Gammaproteobacteria</taxon>
        <taxon>Enterobacterales</taxon>
        <taxon>Enterobacteriaceae</taxon>
        <taxon>Franconibacter</taxon>
    </lineage>
</organism>
<gene>
    <name evidence="2" type="ORF">ACH50_13740</name>
    <name evidence="1" type="ORF">ACH50_15815</name>
</gene>
<dbReference type="OrthoDB" id="8481377at2"/>
<evidence type="ECO:0000313" key="1">
    <source>
        <dbReference type="EMBL" id="KMV33670.1"/>
    </source>
</evidence>